<accession>A0AAD4BV31</accession>
<dbReference type="EMBL" id="WHUW01000012">
    <property type="protein sequence ID" value="KAF8440220.1"/>
    <property type="molecule type" value="Genomic_DNA"/>
</dbReference>
<keyword evidence="2" id="KW-1185">Reference proteome</keyword>
<dbReference type="AlphaFoldDB" id="A0AAD4BV31"/>
<reference evidence="1" key="1">
    <citation type="submission" date="2019-10" db="EMBL/GenBank/DDBJ databases">
        <authorList>
            <consortium name="DOE Joint Genome Institute"/>
            <person name="Kuo A."/>
            <person name="Miyauchi S."/>
            <person name="Kiss E."/>
            <person name="Drula E."/>
            <person name="Kohler A."/>
            <person name="Sanchez-Garcia M."/>
            <person name="Andreopoulos B."/>
            <person name="Barry K.W."/>
            <person name="Bonito G."/>
            <person name="Buee M."/>
            <person name="Carver A."/>
            <person name="Chen C."/>
            <person name="Cichocki N."/>
            <person name="Clum A."/>
            <person name="Culley D."/>
            <person name="Crous P.W."/>
            <person name="Fauchery L."/>
            <person name="Girlanda M."/>
            <person name="Hayes R."/>
            <person name="Keri Z."/>
            <person name="LaButti K."/>
            <person name="Lipzen A."/>
            <person name="Lombard V."/>
            <person name="Magnuson J."/>
            <person name="Maillard F."/>
            <person name="Morin E."/>
            <person name="Murat C."/>
            <person name="Nolan M."/>
            <person name="Ohm R."/>
            <person name="Pangilinan J."/>
            <person name="Pereira M."/>
            <person name="Perotto S."/>
            <person name="Peter M."/>
            <person name="Riley R."/>
            <person name="Sitrit Y."/>
            <person name="Stielow B."/>
            <person name="Szollosi G."/>
            <person name="Zifcakova L."/>
            <person name="Stursova M."/>
            <person name="Spatafora J.W."/>
            <person name="Tedersoo L."/>
            <person name="Vaario L.-M."/>
            <person name="Yamada A."/>
            <person name="Yan M."/>
            <person name="Wang P."/>
            <person name="Xu J."/>
            <person name="Bruns T."/>
            <person name="Baldrian P."/>
            <person name="Vilgalys R."/>
            <person name="Henrissat B."/>
            <person name="Grigoriev I.V."/>
            <person name="Hibbett D."/>
            <person name="Nagy L.G."/>
            <person name="Martin F.M."/>
        </authorList>
    </citation>
    <scope>NUCLEOTIDE SEQUENCE</scope>
    <source>
        <strain evidence="1">BED1</strain>
    </source>
</reference>
<evidence type="ECO:0000313" key="1">
    <source>
        <dbReference type="EMBL" id="KAF8440220.1"/>
    </source>
</evidence>
<sequence>MLYRNLGYCLWKDTIQGLLDRLKFGGNSKRMADLQNFPLQKQIKALLESMYRGLLDDLACSNQVTLGTGGPHMKRQKCLQEMNAVVLITIESHSIETRAVLHGRNASNSTMKYALLNQITKKVSRWSLILVGRIAGIHEDIVKPSERDDTFVNCTTRTYLSWRGFWKYSAEGGSSSQAVCPMVLMEHNTSTEVISSRMLVYGPLSHNPWMGCSKTRLSKIYIELLNQTSNIIMP</sequence>
<comment type="caution">
    <text evidence="1">The sequence shown here is derived from an EMBL/GenBank/DDBJ whole genome shotgun (WGS) entry which is preliminary data.</text>
</comment>
<proteinExistence type="predicted"/>
<protein>
    <submittedName>
        <fullName evidence="1">Uncharacterized protein</fullName>
    </submittedName>
</protein>
<name>A0AAD4BV31_BOLED</name>
<reference evidence="1" key="2">
    <citation type="journal article" date="2020" name="Nat. Commun.">
        <title>Large-scale genome sequencing of mycorrhizal fungi provides insights into the early evolution of symbiotic traits.</title>
        <authorList>
            <person name="Miyauchi S."/>
            <person name="Kiss E."/>
            <person name="Kuo A."/>
            <person name="Drula E."/>
            <person name="Kohler A."/>
            <person name="Sanchez-Garcia M."/>
            <person name="Morin E."/>
            <person name="Andreopoulos B."/>
            <person name="Barry K.W."/>
            <person name="Bonito G."/>
            <person name="Buee M."/>
            <person name="Carver A."/>
            <person name="Chen C."/>
            <person name="Cichocki N."/>
            <person name="Clum A."/>
            <person name="Culley D."/>
            <person name="Crous P.W."/>
            <person name="Fauchery L."/>
            <person name="Girlanda M."/>
            <person name="Hayes R.D."/>
            <person name="Keri Z."/>
            <person name="LaButti K."/>
            <person name="Lipzen A."/>
            <person name="Lombard V."/>
            <person name="Magnuson J."/>
            <person name="Maillard F."/>
            <person name="Murat C."/>
            <person name="Nolan M."/>
            <person name="Ohm R.A."/>
            <person name="Pangilinan J."/>
            <person name="Pereira M.F."/>
            <person name="Perotto S."/>
            <person name="Peter M."/>
            <person name="Pfister S."/>
            <person name="Riley R."/>
            <person name="Sitrit Y."/>
            <person name="Stielow J.B."/>
            <person name="Szollosi G."/>
            <person name="Zifcakova L."/>
            <person name="Stursova M."/>
            <person name="Spatafora J.W."/>
            <person name="Tedersoo L."/>
            <person name="Vaario L.M."/>
            <person name="Yamada A."/>
            <person name="Yan M."/>
            <person name="Wang P."/>
            <person name="Xu J."/>
            <person name="Bruns T."/>
            <person name="Baldrian P."/>
            <person name="Vilgalys R."/>
            <person name="Dunand C."/>
            <person name="Henrissat B."/>
            <person name="Grigoriev I.V."/>
            <person name="Hibbett D."/>
            <person name="Nagy L.G."/>
            <person name="Martin F.M."/>
        </authorList>
    </citation>
    <scope>NUCLEOTIDE SEQUENCE</scope>
    <source>
        <strain evidence="1">BED1</strain>
    </source>
</reference>
<gene>
    <name evidence="1" type="ORF">L210DRAFT_3503942</name>
</gene>
<dbReference type="Proteomes" id="UP001194468">
    <property type="component" value="Unassembled WGS sequence"/>
</dbReference>
<evidence type="ECO:0000313" key="2">
    <source>
        <dbReference type="Proteomes" id="UP001194468"/>
    </source>
</evidence>
<organism evidence="1 2">
    <name type="scientific">Boletus edulis BED1</name>
    <dbReference type="NCBI Taxonomy" id="1328754"/>
    <lineage>
        <taxon>Eukaryota</taxon>
        <taxon>Fungi</taxon>
        <taxon>Dikarya</taxon>
        <taxon>Basidiomycota</taxon>
        <taxon>Agaricomycotina</taxon>
        <taxon>Agaricomycetes</taxon>
        <taxon>Agaricomycetidae</taxon>
        <taxon>Boletales</taxon>
        <taxon>Boletineae</taxon>
        <taxon>Boletaceae</taxon>
        <taxon>Boletoideae</taxon>
        <taxon>Boletus</taxon>
    </lineage>
</organism>